<feature type="chain" id="PRO_5046280024" evidence="1">
    <location>
        <begin position="22"/>
        <end position="241"/>
    </location>
</feature>
<keyword evidence="1" id="KW-0732">Signal</keyword>
<name>A0ABV7T217_9GAMM</name>
<evidence type="ECO:0000256" key="1">
    <source>
        <dbReference type="SAM" id="SignalP"/>
    </source>
</evidence>
<dbReference type="Pfam" id="PF09694">
    <property type="entry name" value="Gcw_chp"/>
    <property type="match status" value="1"/>
</dbReference>
<dbReference type="InterPro" id="IPR010239">
    <property type="entry name" value="CHP02001"/>
</dbReference>
<protein>
    <submittedName>
        <fullName evidence="2">TorF family putative porin</fullName>
    </submittedName>
</protein>
<keyword evidence="3" id="KW-1185">Reference proteome</keyword>
<dbReference type="NCBIfam" id="TIGR02001">
    <property type="entry name" value="gcw_chp"/>
    <property type="match status" value="1"/>
</dbReference>
<accession>A0ABV7T217</accession>
<evidence type="ECO:0000313" key="3">
    <source>
        <dbReference type="Proteomes" id="UP001595630"/>
    </source>
</evidence>
<organism evidence="2 3">
    <name type="scientific">Stutzerimonas tarimensis</name>
    <dbReference type="NCBI Taxonomy" id="1507735"/>
    <lineage>
        <taxon>Bacteria</taxon>
        <taxon>Pseudomonadati</taxon>
        <taxon>Pseudomonadota</taxon>
        <taxon>Gammaproteobacteria</taxon>
        <taxon>Pseudomonadales</taxon>
        <taxon>Pseudomonadaceae</taxon>
        <taxon>Stutzerimonas</taxon>
    </lineage>
</organism>
<reference evidence="3" key="1">
    <citation type="journal article" date="2019" name="Int. J. Syst. Evol. Microbiol.">
        <title>The Global Catalogue of Microorganisms (GCM) 10K type strain sequencing project: providing services to taxonomists for standard genome sequencing and annotation.</title>
        <authorList>
            <consortium name="The Broad Institute Genomics Platform"/>
            <consortium name="The Broad Institute Genome Sequencing Center for Infectious Disease"/>
            <person name="Wu L."/>
            <person name="Ma J."/>
        </authorList>
    </citation>
    <scope>NUCLEOTIDE SEQUENCE [LARGE SCALE GENOMIC DNA]</scope>
    <source>
        <strain evidence="3">KCTC 42447</strain>
    </source>
</reference>
<comment type="caution">
    <text evidence="2">The sequence shown here is derived from an EMBL/GenBank/DDBJ whole genome shotgun (WGS) entry which is preliminary data.</text>
</comment>
<dbReference type="RefSeq" id="WP_386360632.1">
    <property type="nucleotide sequence ID" value="NZ_JBHRXZ010000002.1"/>
</dbReference>
<dbReference type="EMBL" id="JBHRXZ010000002">
    <property type="protein sequence ID" value="MFC3606528.1"/>
    <property type="molecule type" value="Genomic_DNA"/>
</dbReference>
<feature type="signal peptide" evidence="1">
    <location>
        <begin position="1"/>
        <end position="21"/>
    </location>
</feature>
<evidence type="ECO:0000313" key="2">
    <source>
        <dbReference type="EMBL" id="MFC3606528.1"/>
    </source>
</evidence>
<dbReference type="Proteomes" id="UP001595630">
    <property type="component" value="Unassembled WGS sequence"/>
</dbReference>
<proteinExistence type="predicted"/>
<sequence length="241" mass="26290">MLKKFAMAVTAASTMGMSAFAVSETVPSPIGDFDVSMSATLATDYIWRGQSQTQGKAAVQASLDVGHESGVYTGIWASNVDGDVFDGASIEVDYYIGYGNDINDVLSYDLSWNVYTYPGGVGNVEEWIGSLSAYGLTGGVKYAYHPGSSLYKFVSYSHELPYDTGVILALGHTDTKDYLLERRHGETYTDWSLTLAKTFATVDFALMYSDTNLSNSVCRDWYLDRTSSCGSNWTFSASKAF</sequence>
<gene>
    <name evidence="2" type="ORF">ACFOMF_01835</name>
</gene>